<name>A0ABT3PXV1_9BACT</name>
<comment type="caution">
    <text evidence="2">The sequence shown here is derived from an EMBL/GenBank/DDBJ whole genome shotgun (WGS) entry which is preliminary data.</text>
</comment>
<organism evidence="2 3">
    <name type="scientific">Fodinibius salicampi</name>
    <dbReference type="NCBI Taxonomy" id="1920655"/>
    <lineage>
        <taxon>Bacteria</taxon>
        <taxon>Pseudomonadati</taxon>
        <taxon>Balneolota</taxon>
        <taxon>Balneolia</taxon>
        <taxon>Balneolales</taxon>
        <taxon>Balneolaceae</taxon>
        <taxon>Fodinibius</taxon>
    </lineage>
</organism>
<accession>A0ABT3PXV1</accession>
<evidence type="ECO:0000313" key="2">
    <source>
        <dbReference type="EMBL" id="MCW9712690.1"/>
    </source>
</evidence>
<reference evidence="2 3" key="1">
    <citation type="submission" date="2021-11" db="EMBL/GenBank/DDBJ databases">
        <title>Aliifidinibius sp. nov., a new bacterium isolated from saline soil.</title>
        <authorList>
            <person name="Galisteo C."/>
            <person name="De La Haba R."/>
            <person name="Sanchez-Porro C."/>
            <person name="Ventosa A."/>
        </authorList>
    </citation>
    <scope>NUCLEOTIDE SEQUENCE [LARGE SCALE GENOMIC DNA]</scope>
    <source>
        <strain evidence="2 3">KACC 190600</strain>
    </source>
</reference>
<feature type="domain" description="Helix-turn-helix" evidence="1">
    <location>
        <begin position="45"/>
        <end position="89"/>
    </location>
</feature>
<dbReference type="Proteomes" id="UP001207337">
    <property type="component" value="Unassembled WGS sequence"/>
</dbReference>
<dbReference type="Pfam" id="PF12728">
    <property type="entry name" value="HTH_17"/>
    <property type="match status" value="1"/>
</dbReference>
<evidence type="ECO:0000313" key="3">
    <source>
        <dbReference type="Proteomes" id="UP001207337"/>
    </source>
</evidence>
<proteinExistence type="predicted"/>
<dbReference type="InterPro" id="IPR041657">
    <property type="entry name" value="HTH_17"/>
</dbReference>
<keyword evidence="3" id="KW-1185">Reference proteome</keyword>
<gene>
    <name evidence="2" type="ORF">LQ318_07215</name>
</gene>
<protein>
    <submittedName>
        <fullName evidence="2">Helix-turn-helix domain-containing protein</fullName>
    </submittedName>
</protein>
<dbReference type="InterPro" id="IPR010093">
    <property type="entry name" value="SinI_DNA-bd"/>
</dbReference>
<sequence>MANSHSGRVTIDGIMTPDQFEHFKREILQKIDDIADKIDNDEDEFLTTEGACEYLKIGKTKLYNLVTEGIIKKYRITGTVLYRKDELRKAVLDDSI</sequence>
<dbReference type="NCBIfam" id="TIGR01764">
    <property type="entry name" value="excise"/>
    <property type="match status" value="1"/>
</dbReference>
<evidence type="ECO:0000259" key="1">
    <source>
        <dbReference type="Pfam" id="PF12728"/>
    </source>
</evidence>
<dbReference type="EMBL" id="JAJNDC010000001">
    <property type="protein sequence ID" value="MCW9712690.1"/>
    <property type="molecule type" value="Genomic_DNA"/>
</dbReference>
<dbReference type="RefSeq" id="WP_265788822.1">
    <property type="nucleotide sequence ID" value="NZ_BAABRS010000001.1"/>
</dbReference>